<gene>
    <name evidence="1" type="ORF">PPOP_1435</name>
</gene>
<evidence type="ECO:0000313" key="2">
    <source>
        <dbReference type="Proteomes" id="UP000029453"/>
    </source>
</evidence>
<dbReference type="AlphaFoldDB" id="M9M473"/>
<dbReference type="EMBL" id="BALG01000071">
    <property type="protein sequence ID" value="GAC42078.1"/>
    <property type="molecule type" value="Genomic_DNA"/>
</dbReference>
<organism evidence="1 2">
    <name type="scientific">Paenibacillus popilliae ATCC 14706</name>
    <dbReference type="NCBI Taxonomy" id="1212764"/>
    <lineage>
        <taxon>Bacteria</taxon>
        <taxon>Bacillati</taxon>
        <taxon>Bacillota</taxon>
        <taxon>Bacilli</taxon>
        <taxon>Bacillales</taxon>
        <taxon>Paenibacillaceae</taxon>
        <taxon>Paenibacillus</taxon>
    </lineage>
</organism>
<name>M9M473_PAEPP</name>
<evidence type="ECO:0000313" key="1">
    <source>
        <dbReference type="EMBL" id="GAC42078.1"/>
    </source>
</evidence>
<reference evidence="1 2" key="1">
    <citation type="submission" date="2012-10" db="EMBL/GenBank/DDBJ databases">
        <title>Draft Genome Sequence of Paenibacillus popilliae ATCC 14706T.</title>
        <authorList>
            <person name="Iiyama K."/>
            <person name="Mori K."/>
            <person name="Mon H."/>
            <person name="Chieda Y."/>
            <person name="Lee J.M."/>
            <person name="Kusakabe T."/>
            <person name="Tashiro K."/>
            <person name="Asano S."/>
            <person name="Yasunaga-Aoki C."/>
            <person name="Shimizu S."/>
        </authorList>
    </citation>
    <scope>NUCLEOTIDE SEQUENCE [LARGE SCALE GENOMIC DNA]</scope>
    <source>
        <strain evidence="1 2">ATCC 14706</strain>
    </source>
</reference>
<keyword evidence="2" id="KW-1185">Reference proteome</keyword>
<dbReference type="Proteomes" id="UP000029453">
    <property type="component" value="Unassembled WGS sequence"/>
</dbReference>
<dbReference type="GO" id="GO:0003677">
    <property type="term" value="F:DNA binding"/>
    <property type="evidence" value="ECO:0007669"/>
    <property type="project" value="UniProtKB-KW"/>
</dbReference>
<comment type="caution">
    <text evidence="1">The sequence shown here is derived from an EMBL/GenBank/DDBJ whole genome shotgun (WGS) entry which is preliminary data.</text>
</comment>
<sequence length="54" mass="5967">MPNIATNKNYQISMGNIRSMPPMSYFGTKILFVISGSLAVNGTARDYKLQALLE</sequence>
<dbReference type="OrthoDB" id="506156at2"/>
<protein>
    <submittedName>
        <fullName evidence="1">DNA-binding domain-containing protein</fullName>
    </submittedName>
</protein>
<keyword evidence="1" id="KW-0238">DNA-binding</keyword>
<accession>M9M473</accession>
<dbReference type="RefSeq" id="WP_006285478.1">
    <property type="nucleotide sequence ID" value="NZ_BALG01000071.1"/>
</dbReference>
<proteinExistence type="predicted"/>